<keyword evidence="4" id="KW-0804">Transcription</keyword>
<reference evidence="8" key="1">
    <citation type="journal article" date="2019" name="Int. J. Syst. Evol. Microbiol.">
        <title>The Global Catalogue of Microorganisms (GCM) 10K type strain sequencing project: providing services to taxonomists for standard genome sequencing and annotation.</title>
        <authorList>
            <consortium name="The Broad Institute Genomics Platform"/>
            <consortium name="The Broad Institute Genome Sequencing Center for Infectious Disease"/>
            <person name="Wu L."/>
            <person name="Ma J."/>
        </authorList>
    </citation>
    <scope>NUCLEOTIDE SEQUENCE [LARGE SCALE GENOMIC DNA]</scope>
    <source>
        <strain evidence="8">CGMCC 1.12966</strain>
    </source>
</reference>
<evidence type="ECO:0000313" key="8">
    <source>
        <dbReference type="Proteomes" id="UP000620550"/>
    </source>
</evidence>
<dbReference type="SUPFAM" id="SSF88946">
    <property type="entry name" value="Sigma2 domain of RNA polymerase sigma factors"/>
    <property type="match status" value="1"/>
</dbReference>
<dbReference type="InterPro" id="IPR039425">
    <property type="entry name" value="RNA_pol_sigma-70-like"/>
</dbReference>
<dbReference type="InterPro" id="IPR013325">
    <property type="entry name" value="RNA_pol_sigma_r2"/>
</dbReference>
<evidence type="ECO:0000256" key="2">
    <source>
        <dbReference type="ARBA" id="ARBA00023015"/>
    </source>
</evidence>
<keyword evidence="8" id="KW-1185">Reference proteome</keyword>
<accession>A0ABQ3HSW7</accession>
<dbReference type="Gene3D" id="1.10.10.10">
    <property type="entry name" value="Winged helix-like DNA-binding domain superfamily/Winged helix DNA-binding domain"/>
    <property type="match status" value="1"/>
</dbReference>
<keyword evidence="2" id="KW-0805">Transcription regulation</keyword>
<dbReference type="InterPro" id="IPR007627">
    <property type="entry name" value="RNA_pol_sigma70_r2"/>
</dbReference>
<dbReference type="Pfam" id="PF04542">
    <property type="entry name" value="Sigma70_r2"/>
    <property type="match status" value="1"/>
</dbReference>
<organism evidence="7 8">
    <name type="scientific">Sphingobacterium griseoflavum</name>
    <dbReference type="NCBI Taxonomy" id="1474952"/>
    <lineage>
        <taxon>Bacteria</taxon>
        <taxon>Pseudomonadati</taxon>
        <taxon>Bacteroidota</taxon>
        <taxon>Sphingobacteriia</taxon>
        <taxon>Sphingobacteriales</taxon>
        <taxon>Sphingobacteriaceae</taxon>
        <taxon>Sphingobacterium</taxon>
    </lineage>
</organism>
<dbReference type="Gene3D" id="1.10.1740.10">
    <property type="match status" value="1"/>
</dbReference>
<comment type="similarity">
    <text evidence="1">Belongs to the sigma-70 factor family. ECF subfamily.</text>
</comment>
<dbReference type="RefSeq" id="WP_189625804.1">
    <property type="nucleotide sequence ID" value="NZ_BNAF01000004.1"/>
</dbReference>
<gene>
    <name evidence="7" type="ORF">GCM10017764_12740</name>
</gene>
<dbReference type="PANTHER" id="PTHR43133">
    <property type="entry name" value="RNA POLYMERASE ECF-TYPE SIGMA FACTO"/>
    <property type="match status" value="1"/>
</dbReference>
<dbReference type="InterPro" id="IPR036388">
    <property type="entry name" value="WH-like_DNA-bd_sf"/>
</dbReference>
<dbReference type="Pfam" id="PF08281">
    <property type="entry name" value="Sigma70_r4_2"/>
    <property type="match status" value="1"/>
</dbReference>
<dbReference type="PANTHER" id="PTHR43133:SF46">
    <property type="entry name" value="RNA POLYMERASE SIGMA-70 FACTOR ECF SUBFAMILY"/>
    <property type="match status" value="1"/>
</dbReference>
<evidence type="ECO:0000256" key="3">
    <source>
        <dbReference type="ARBA" id="ARBA00023082"/>
    </source>
</evidence>
<dbReference type="SUPFAM" id="SSF88659">
    <property type="entry name" value="Sigma3 and sigma4 domains of RNA polymerase sigma factors"/>
    <property type="match status" value="1"/>
</dbReference>
<keyword evidence="3" id="KW-0731">Sigma factor</keyword>
<evidence type="ECO:0000256" key="1">
    <source>
        <dbReference type="ARBA" id="ARBA00010641"/>
    </source>
</evidence>
<dbReference type="Proteomes" id="UP000620550">
    <property type="component" value="Unassembled WGS sequence"/>
</dbReference>
<evidence type="ECO:0008006" key="9">
    <source>
        <dbReference type="Google" id="ProtNLM"/>
    </source>
</evidence>
<feature type="domain" description="RNA polymerase sigma factor 70 region 4 type 2" evidence="6">
    <location>
        <begin position="120"/>
        <end position="170"/>
    </location>
</feature>
<dbReference type="InterPro" id="IPR013324">
    <property type="entry name" value="RNA_pol_sigma_r3/r4-like"/>
</dbReference>
<evidence type="ECO:0000259" key="6">
    <source>
        <dbReference type="Pfam" id="PF08281"/>
    </source>
</evidence>
<sequence>MEQLSDSVLATYLSQGSDEAFTEIYNRYWSVMVLAARNRTNDDYLAEEMVQNIFLNLWRNRQRITVKESFRPYFSVAVKYEVLNHFSRRKTRLSYLDWLGRQPVTTASLDDMLDYKLLQEQIEKTVCLLPEKCQLVFRLRVEKGFTQKEIAQELDMAEKTVEAHLTKARKLVRQVRATSRSLTLMLFLLDL</sequence>
<comment type="caution">
    <text evidence="7">The sequence shown here is derived from an EMBL/GenBank/DDBJ whole genome shotgun (WGS) entry which is preliminary data.</text>
</comment>
<dbReference type="InterPro" id="IPR014284">
    <property type="entry name" value="RNA_pol_sigma-70_dom"/>
</dbReference>
<evidence type="ECO:0000313" key="7">
    <source>
        <dbReference type="EMBL" id="GHE31128.1"/>
    </source>
</evidence>
<name>A0ABQ3HSW7_9SPHI</name>
<feature type="domain" description="RNA polymerase sigma-70 region 2" evidence="5">
    <location>
        <begin position="35"/>
        <end position="90"/>
    </location>
</feature>
<dbReference type="NCBIfam" id="TIGR02937">
    <property type="entry name" value="sigma70-ECF"/>
    <property type="match status" value="1"/>
</dbReference>
<protein>
    <recommendedName>
        <fullName evidence="9">RNA polymerase sigma-70 factor</fullName>
    </recommendedName>
</protein>
<dbReference type="EMBL" id="BNAF01000004">
    <property type="protein sequence ID" value="GHE31128.1"/>
    <property type="molecule type" value="Genomic_DNA"/>
</dbReference>
<evidence type="ECO:0000259" key="5">
    <source>
        <dbReference type="Pfam" id="PF04542"/>
    </source>
</evidence>
<dbReference type="InterPro" id="IPR013249">
    <property type="entry name" value="RNA_pol_sigma70_r4_t2"/>
</dbReference>
<proteinExistence type="inferred from homology"/>
<evidence type="ECO:0000256" key="4">
    <source>
        <dbReference type="ARBA" id="ARBA00023163"/>
    </source>
</evidence>